<dbReference type="GO" id="GO:0020037">
    <property type="term" value="F:heme binding"/>
    <property type="evidence" value="ECO:0007669"/>
    <property type="project" value="InterPro"/>
</dbReference>
<dbReference type="GO" id="GO:0004129">
    <property type="term" value="F:cytochrome-c oxidase activity"/>
    <property type="evidence" value="ECO:0007669"/>
    <property type="project" value="InterPro"/>
</dbReference>
<keyword evidence="4" id="KW-1185">Reference proteome</keyword>
<dbReference type="InterPro" id="IPR000883">
    <property type="entry name" value="Cyt_C_Oxase_1"/>
</dbReference>
<keyword evidence="1" id="KW-1133">Transmembrane helix</keyword>
<feature type="domain" description="Nitric oxide reductase subunit B cytochrome c-like" evidence="2">
    <location>
        <begin position="55"/>
        <end position="216"/>
    </location>
</feature>
<feature type="transmembrane region" description="Helical" evidence="1">
    <location>
        <begin position="491"/>
        <end position="510"/>
    </location>
</feature>
<evidence type="ECO:0000259" key="2">
    <source>
        <dbReference type="Pfam" id="PF22085"/>
    </source>
</evidence>
<evidence type="ECO:0000313" key="3">
    <source>
        <dbReference type="EMBL" id="TWG25052.1"/>
    </source>
</evidence>
<feature type="transmembrane region" description="Helical" evidence="1">
    <location>
        <begin position="552"/>
        <end position="573"/>
    </location>
</feature>
<dbReference type="InterPro" id="IPR054309">
    <property type="entry name" value="NorB_cytochrome_c-like"/>
</dbReference>
<dbReference type="Pfam" id="PF00115">
    <property type="entry name" value="COX1"/>
    <property type="match status" value="1"/>
</dbReference>
<protein>
    <submittedName>
        <fullName evidence="3">Nitric oxide reductase NorZ apoprotein</fullName>
    </submittedName>
</protein>
<dbReference type="Proteomes" id="UP000320239">
    <property type="component" value="Unassembled WGS sequence"/>
</dbReference>
<name>A0A561WMH4_ACTTI</name>
<feature type="transmembrane region" description="Helical" evidence="1">
    <location>
        <begin position="228"/>
        <end position="250"/>
    </location>
</feature>
<dbReference type="EMBL" id="VIWY01000001">
    <property type="protein sequence ID" value="TWG25052.1"/>
    <property type="molecule type" value="Genomic_DNA"/>
</dbReference>
<feature type="transmembrane region" description="Helical" evidence="1">
    <location>
        <begin position="669"/>
        <end position="692"/>
    </location>
</feature>
<keyword evidence="1" id="KW-0812">Transmembrane</keyword>
<feature type="transmembrane region" description="Helical" evidence="1">
    <location>
        <begin position="414"/>
        <end position="434"/>
    </location>
</feature>
<reference evidence="3 4" key="1">
    <citation type="submission" date="2019-06" db="EMBL/GenBank/DDBJ databases">
        <title>Sequencing the genomes of 1000 actinobacteria strains.</title>
        <authorList>
            <person name="Klenk H.-P."/>
        </authorList>
    </citation>
    <scope>NUCLEOTIDE SEQUENCE [LARGE SCALE GENOMIC DNA]</scope>
    <source>
        <strain evidence="3 4">DSM 43866</strain>
    </source>
</reference>
<dbReference type="AlphaFoldDB" id="A0A561WMH4"/>
<keyword evidence="1" id="KW-0472">Membrane</keyword>
<feature type="transmembrane region" description="Helical" evidence="1">
    <location>
        <begin position="634"/>
        <end position="657"/>
    </location>
</feature>
<dbReference type="GO" id="GO:0009060">
    <property type="term" value="P:aerobic respiration"/>
    <property type="evidence" value="ECO:0007669"/>
    <property type="project" value="InterPro"/>
</dbReference>
<dbReference type="SUPFAM" id="SSF81442">
    <property type="entry name" value="Cytochrome c oxidase subunit I-like"/>
    <property type="match status" value="1"/>
</dbReference>
<dbReference type="Gene3D" id="1.20.210.10">
    <property type="entry name" value="Cytochrome c oxidase-like, subunit I domain"/>
    <property type="match status" value="1"/>
</dbReference>
<dbReference type="PANTHER" id="PTHR10422:SF38">
    <property type="entry name" value="CYTOCHROME B SUBUNIT OF NITRIC OXIDE REDUCTASE"/>
    <property type="match status" value="1"/>
</dbReference>
<organism evidence="3 4">
    <name type="scientific">Actinoplanes teichomyceticus</name>
    <dbReference type="NCBI Taxonomy" id="1867"/>
    <lineage>
        <taxon>Bacteria</taxon>
        <taxon>Bacillati</taxon>
        <taxon>Actinomycetota</taxon>
        <taxon>Actinomycetes</taxon>
        <taxon>Micromonosporales</taxon>
        <taxon>Micromonosporaceae</taxon>
        <taxon>Actinoplanes</taxon>
    </lineage>
</organism>
<sequence length="792" mass="87242">MGCPVAATDRSESPARRPLLVGKGWIQAVALVLLCGFAVMGLLAYRTYTAEPPIPDRVVATDGRVLYTGPDVSRGQQVFLHNGLMEYGSVFGHGAYLGPDFTDDYLHRAAESVTRQLGGGSDAVARQVVRDFQANRYDPATGTLTFTGEQAVAFEENVAHNTAFFGANDTRRGLRPKAITDPTETRQLTAFFSWSAWAASAQRPGKNYSYTNNWPPEPLVGNQPTANVVVWSVLSLVALLAGIGALFAVFGRWGDRLGWRGRQADTISFRRPDAVTLTPAQRATAWFFLVTGVLFLAQTLLGAASEHYRADVTSFFGIDLARLLPYNLVRTWHLQLALFWVSAAFLAAGIFLAPIIAGREPKRQNVLAYVLLGAVAVVVFGSLAGEAMSIHGVFSEPGSFFASQGFEYLDLAKVWQVLLTLGLFVWAAILFRGVRVRLARDHMGNMPWLFFLAACAIPAFYAVGLLVDSGDNFTHADFWRFWVVHLWVEDFLELFTTVMVAYIFVMLGVIRERVAMTVIYLDVVLYSAGGVIGTMHHLYFSGEPAEHMALGAFFSAAEVIPLTFLTVEAWSFLQLGSRQEARTATPFPHRWAVMFLVAVGFWNFVGAGIFGFLINLPIVSYYEIGTALTANHGHAAMMGVYGMLAIGLALFCLRYLIPERYWPERLATISFWSANIGLLWMCFATLLPLGVLQLYKSVDAGYHAARTLEYVTNPTNSFVEWLRMPGDIVFIAGGALPFLWICWLGVRHSLRRGLRATLEEPDDMLFTDITVPASDGRQREASAAAATSGEQS</sequence>
<feature type="transmembrane region" description="Helical" evidence="1">
    <location>
        <begin position="517"/>
        <end position="540"/>
    </location>
</feature>
<proteinExistence type="predicted"/>
<accession>A0A561WMH4</accession>
<evidence type="ECO:0000313" key="4">
    <source>
        <dbReference type="Proteomes" id="UP000320239"/>
    </source>
</evidence>
<dbReference type="PANTHER" id="PTHR10422">
    <property type="entry name" value="CYTOCHROME C OXIDASE SUBUNIT 1"/>
    <property type="match status" value="1"/>
</dbReference>
<gene>
    <name evidence="3" type="ORF">FHX34_10111</name>
</gene>
<feature type="transmembrane region" description="Helical" evidence="1">
    <location>
        <begin position="285"/>
        <end position="304"/>
    </location>
</feature>
<evidence type="ECO:0000256" key="1">
    <source>
        <dbReference type="SAM" id="Phobius"/>
    </source>
</evidence>
<feature type="transmembrane region" description="Helical" evidence="1">
    <location>
        <begin position="25"/>
        <end position="45"/>
    </location>
</feature>
<feature type="transmembrane region" description="Helical" evidence="1">
    <location>
        <begin position="593"/>
        <end position="614"/>
    </location>
</feature>
<feature type="transmembrane region" description="Helical" evidence="1">
    <location>
        <begin position="446"/>
        <end position="467"/>
    </location>
</feature>
<feature type="transmembrane region" description="Helical" evidence="1">
    <location>
        <begin position="728"/>
        <end position="746"/>
    </location>
</feature>
<dbReference type="Pfam" id="PF22085">
    <property type="entry name" value="NorB_cytochrome_c-like"/>
    <property type="match status" value="1"/>
</dbReference>
<feature type="transmembrane region" description="Helical" evidence="1">
    <location>
        <begin position="332"/>
        <end position="357"/>
    </location>
</feature>
<feature type="transmembrane region" description="Helical" evidence="1">
    <location>
        <begin position="369"/>
        <end position="394"/>
    </location>
</feature>
<comment type="caution">
    <text evidence="3">The sequence shown here is derived from an EMBL/GenBank/DDBJ whole genome shotgun (WGS) entry which is preliminary data.</text>
</comment>
<dbReference type="OrthoDB" id="9767153at2"/>
<dbReference type="GO" id="GO:0016020">
    <property type="term" value="C:membrane"/>
    <property type="evidence" value="ECO:0007669"/>
    <property type="project" value="InterPro"/>
</dbReference>
<dbReference type="InterPro" id="IPR036927">
    <property type="entry name" value="Cyt_c_oxase-like_su1_sf"/>
</dbReference>